<feature type="transmembrane region" description="Helical" evidence="1">
    <location>
        <begin position="107"/>
        <end position="124"/>
    </location>
</feature>
<accession>A0A8S5PFF2</accession>
<reference evidence="2" key="1">
    <citation type="journal article" date="2021" name="Proc. Natl. Acad. Sci. U.S.A.">
        <title>A Catalog of Tens of Thousands of Viruses from Human Metagenomes Reveals Hidden Associations with Chronic Diseases.</title>
        <authorList>
            <person name="Tisza M.J."/>
            <person name="Buck C.B."/>
        </authorList>
    </citation>
    <scope>NUCLEOTIDE SEQUENCE</scope>
    <source>
        <strain evidence="2">CtZ1O5</strain>
    </source>
</reference>
<evidence type="ECO:0000313" key="2">
    <source>
        <dbReference type="EMBL" id="DAE05171.1"/>
    </source>
</evidence>
<name>A0A8S5PFF2_9CAUD</name>
<proteinExistence type="predicted"/>
<protein>
    <submittedName>
        <fullName evidence="2">Transcriptional regulator binding protein.97A</fullName>
    </submittedName>
</protein>
<keyword evidence="1" id="KW-1133">Transmembrane helix</keyword>
<dbReference type="EMBL" id="BK015404">
    <property type="protein sequence ID" value="DAE05171.1"/>
    <property type="molecule type" value="Genomic_DNA"/>
</dbReference>
<keyword evidence="1" id="KW-0472">Membrane</keyword>
<keyword evidence="1" id="KW-0812">Transmembrane</keyword>
<sequence>MDSALKHDMMKEKRRKRMIDSTSKKVLHYLYNLPDFTFDVNKQLNPPDFLSWDSFLSCLEYLEQEGYIRITRIGENKAFLSAVLTHKGRHFRAFNSIALKRYLLDKWIDLIALIISIIALLGAYRHEISALLHLLMPG</sequence>
<evidence type="ECO:0000256" key="1">
    <source>
        <dbReference type="SAM" id="Phobius"/>
    </source>
</evidence>
<organism evidence="2">
    <name type="scientific">Siphoviridae sp. ctZ1O5</name>
    <dbReference type="NCBI Taxonomy" id="2825555"/>
    <lineage>
        <taxon>Viruses</taxon>
        <taxon>Duplodnaviria</taxon>
        <taxon>Heunggongvirae</taxon>
        <taxon>Uroviricota</taxon>
        <taxon>Caudoviricetes</taxon>
    </lineage>
</organism>